<reference evidence="3" key="1">
    <citation type="submission" date="2020-02" db="EMBL/GenBank/DDBJ databases">
        <authorList>
            <person name="Palmer J.M."/>
        </authorList>
    </citation>
    <scope>NUCLEOTIDE SEQUENCE</scope>
    <source>
        <strain evidence="3">EPUS1.4</strain>
        <tissue evidence="3">Thallus</tissue>
    </source>
</reference>
<dbReference type="Pfam" id="PF07985">
    <property type="entry name" value="SRR1"/>
    <property type="match status" value="1"/>
</dbReference>
<accession>A0A8H7AL81</accession>
<name>A0A8H7AL81_9EURO</name>
<feature type="region of interest" description="Disordered" evidence="1">
    <location>
        <begin position="1"/>
        <end position="58"/>
    </location>
</feature>
<sequence length="347" mass="39258">MPHTSHKKRRQRQEPLPRNKRGEIESEDGWTRIARSNKAFSINRRHPEADAGGMIYSPDDPDYDQDLDEGYTQMTFTPSPAETPAGASLEKALSHYQKSDRAWKQSNTWAELKQTFATRISKEQLDISNCICFGLSSPTGFTGAGFDRRDISMYQLAAFKSIIDLVSAQQAQPPPAFAQEPRFNTLDRQLLAHLDIKAVNHPEAFHLIAAARSFTFCPGAEQFVIRGTLSRSPAMHMGTGALETHRDPATGDLRAPDIGRCEWVPPNNDRQGGEERAEQMERIRRDAVRGASIFHRFKRGKQSFRLPDFGHEYALYNVYLFWRSSGTEGEEEGEDELKDGHFLDRGT</sequence>
<feature type="compositionally biased region" description="Basic and acidic residues" evidence="1">
    <location>
        <begin position="12"/>
        <end position="24"/>
    </location>
</feature>
<dbReference type="InterPro" id="IPR012942">
    <property type="entry name" value="SRR1-like"/>
</dbReference>
<evidence type="ECO:0000313" key="3">
    <source>
        <dbReference type="EMBL" id="KAF7507155.1"/>
    </source>
</evidence>
<organism evidence="3 4">
    <name type="scientific">Endocarpon pusillum</name>
    <dbReference type="NCBI Taxonomy" id="364733"/>
    <lineage>
        <taxon>Eukaryota</taxon>
        <taxon>Fungi</taxon>
        <taxon>Dikarya</taxon>
        <taxon>Ascomycota</taxon>
        <taxon>Pezizomycotina</taxon>
        <taxon>Eurotiomycetes</taxon>
        <taxon>Chaetothyriomycetidae</taxon>
        <taxon>Verrucariales</taxon>
        <taxon>Verrucariaceae</taxon>
        <taxon>Endocarpon</taxon>
    </lineage>
</organism>
<dbReference type="PANTHER" id="PTHR42080">
    <property type="entry name" value="SRR1 DOMAIN-CONTAINING PROTEIN"/>
    <property type="match status" value="1"/>
</dbReference>
<evidence type="ECO:0000256" key="1">
    <source>
        <dbReference type="SAM" id="MobiDB-lite"/>
    </source>
</evidence>
<dbReference type="PANTHER" id="PTHR42080:SF1">
    <property type="entry name" value="SRR1-LIKE DOMAIN-CONTAINING PROTEIN"/>
    <property type="match status" value="1"/>
</dbReference>
<feature type="compositionally biased region" description="Basic residues" evidence="1">
    <location>
        <begin position="1"/>
        <end position="11"/>
    </location>
</feature>
<dbReference type="AlphaFoldDB" id="A0A8H7AL81"/>
<dbReference type="OrthoDB" id="5318346at2759"/>
<evidence type="ECO:0000259" key="2">
    <source>
        <dbReference type="Pfam" id="PF07985"/>
    </source>
</evidence>
<proteinExistence type="predicted"/>
<dbReference type="EMBL" id="JAACFV010000073">
    <property type="protein sequence ID" value="KAF7507155.1"/>
    <property type="molecule type" value="Genomic_DNA"/>
</dbReference>
<dbReference type="Proteomes" id="UP000606974">
    <property type="component" value="Unassembled WGS sequence"/>
</dbReference>
<protein>
    <recommendedName>
        <fullName evidence="2">SRR1-like domain-containing protein</fullName>
    </recommendedName>
</protein>
<evidence type="ECO:0000313" key="4">
    <source>
        <dbReference type="Proteomes" id="UP000606974"/>
    </source>
</evidence>
<feature type="domain" description="SRR1-like" evidence="2">
    <location>
        <begin position="116"/>
        <end position="247"/>
    </location>
</feature>
<keyword evidence="4" id="KW-1185">Reference proteome</keyword>
<comment type="caution">
    <text evidence="3">The sequence shown here is derived from an EMBL/GenBank/DDBJ whole genome shotgun (WGS) entry which is preliminary data.</text>
</comment>
<gene>
    <name evidence="3" type="ORF">GJ744_010837</name>
</gene>